<gene>
    <name evidence="1" type="ORF">C8R21_1733</name>
</gene>
<dbReference type="Proteomes" id="UP000244152">
    <property type="component" value="Unassembled WGS sequence"/>
</dbReference>
<dbReference type="EMBL" id="QAOK01000073">
    <property type="protein sequence ID" value="PTQ76236.1"/>
    <property type="molecule type" value="Genomic_DNA"/>
</dbReference>
<protein>
    <submittedName>
        <fullName evidence="1">Uncharacterized protein</fullName>
    </submittedName>
</protein>
<accession>A0A2T5HXC5</accession>
<evidence type="ECO:0000313" key="1">
    <source>
        <dbReference type="EMBL" id="PTQ76236.1"/>
    </source>
</evidence>
<reference evidence="1 2" key="1">
    <citation type="submission" date="2018-04" db="EMBL/GenBank/DDBJ databases">
        <title>Active sludge and wastewater microbial communities from Klosterneuburg, Austria.</title>
        <authorList>
            <person name="Wagner M."/>
        </authorList>
    </citation>
    <scope>NUCLEOTIDE SEQUENCE [LARGE SCALE GENOMIC DNA]</scope>
    <source>
        <strain evidence="1 2">Nl12</strain>
    </source>
</reference>
<dbReference type="AlphaFoldDB" id="A0A2T5HXC5"/>
<comment type="caution">
    <text evidence="1">The sequence shown here is derived from an EMBL/GenBank/DDBJ whole genome shotgun (WGS) entry which is preliminary data.</text>
</comment>
<name>A0A2T5HXC5_9PROT</name>
<organism evidence="1 2">
    <name type="scientific">Nitrosospira multiformis</name>
    <dbReference type="NCBI Taxonomy" id="1231"/>
    <lineage>
        <taxon>Bacteria</taxon>
        <taxon>Pseudomonadati</taxon>
        <taxon>Pseudomonadota</taxon>
        <taxon>Betaproteobacteria</taxon>
        <taxon>Nitrosomonadales</taxon>
        <taxon>Nitrosomonadaceae</taxon>
        <taxon>Nitrosospira</taxon>
    </lineage>
</organism>
<proteinExistence type="predicted"/>
<sequence length="106" mass="12162">MEAGLGKKFRSIDAFNRAAPSQYRMLPCRFVGLDGSRYVMTNEAGEHLVVTRPQLEQFVRKSVLLNSDYYNDLKSKHFLIDDDSNVALDLLALKYRTKAQQISQFT</sequence>
<evidence type="ECO:0000313" key="2">
    <source>
        <dbReference type="Proteomes" id="UP000244152"/>
    </source>
</evidence>